<evidence type="ECO:0000313" key="2">
    <source>
        <dbReference type="Proteomes" id="UP000011185"/>
    </source>
</evidence>
<gene>
    <name evidence="1" type="ORF">THOM_2430</name>
</gene>
<dbReference type="AlphaFoldDB" id="L7JUD1"/>
<accession>L7JUD1</accession>
<dbReference type="Proteomes" id="UP000011185">
    <property type="component" value="Unassembled WGS sequence"/>
</dbReference>
<keyword evidence="2" id="KW-1185">Reference proteome</keyword>
<proteinExistence type="predicted"/>
<organism evidence="1 2">
    <name type="scientific">Trachipleistophora hominis</name>
    <name type="common">Microsporidian parasite</name>
    <dbReference type="NCBI Taxonomy" id="72359"/>
    <lineage>
        <taxon>Eukaryota</taxon>
        <taxon>Fungi</taxon>
        <taxon>Fungi incertae sedis</taxon>
        <taxon>Microsporidia</taxon>
        <taxon>Pleistophoridae</taxon>
        <taxon>Trachipleistophora</taxon>
    </lineage>
</organism>
<sequence length="39" mass="4579">MGENEEKENTDYIYFCSIVDDVCEFISEEDVLDTDLINQ</sequence>
<protein>
    <submittedName>
        <fullName evidence="1">Uncharacterized protein</fullName>
    </submittedName>
</protein>
<evidence type="ECO:0000313" key="1">
    <source>
        <dbReference type="EMBL" id="ELQ74646.1"/>
    </source>
</evidence>
<dbReference type="VEuPathDB" id="MicrosporidiaDB:THOM_2430"/>
<dbReference type="EMBL" id="JH994033">
    <property type="protein sequence ID" value="ELQ74646.1"/>
    <property type="molecule type" value="Genomic_DNA"/>
</dbReference>
<reference evidence="1 2" key="1">
    <citation type="journal article" date="2012" name="PLoS Pathog.">
        <title>The genome of the obligate intracellular parasite Trachipleistophora hominis: new insights into microsporidian genome dynamics and reductive evolution.</title>
        <authorList>
            <person name="Heinz E."/>
            <person name="Williams T.A."/>
            <person name="Nakjang S."/>
            <person name="Noel C.J."/>
            <person name="Swan D.C."/>
            <person name="Goldberg A.V."/>
            <person name="Harris S.R."/>
            <person name="Weinmaier T."/>
            <person name="Markert S."/>
            <person name="Becher D."/>
            <person name="Bernhardt J."/>
            <person name="Dagan T."/>
            <person name="Hacker C."/>
            <person name="Lucocq J.M."/>
            <person name="Schweder T."/>
            <person name="Rattei T."/>
            <person name="Hall N."/>
            <person name="Hirt R.P."/>
            <person name="Embley T.M."/>
        </authorList>
    </citation>
    <scope>NUCLEOTIDE SEQUENCE [LARGE SCALE GENOMIC DNA]</scope>
</reference>
<name>L7JUD1_TRAHO</name>
<dbReference type="InParanoid" id="L7JUD1"/>
<dbReference type="HOGENOM" id="CLU_3320322_0_0_1"/>